<comment type="caution">
    <text evidence="2">The sequence shown here is derived from an EMBL/GenBank/DDBJ whole genome shotgun (WGS) entry which is preliminary data.</text>
</comment>
<accession>A0ABP9FIR2</accession>
<dbReference type="PANTHER" id="PTHR42850">
    <property type="entry name" value="METALLOPHOSPHOESTERASE"/>
    <property type="match status" value="1"/>
</dbReference>
<dbReference type="Proteomes" id="UP001499988">
    <property type="component" value="Unassembled WGS sequence"/>
</dbReference>
<dbReference type="EMBL" id="BAABJZ010000107">
    <property type="protein sequence ID" value="GAA4903533.1"/>
    <property type="molecule type" value="Genomic_DNA"/>
</dbReference>
<organism evidence="2 3">
    <name type="scientific">Ferrimonas pelagia</name>
    <dbReference type="NCBI Taxonomy" id="1177826"/>
    <lineage>
        <taxon>Bacteria</taxon>
        <taxon>Pseudomonadati</taxon>
        <taxon>Pseudomonadota</taxon>
        <taxon>Gammaproteobacteria</taxon>
        <taxon>Alteromonadales</taxon>
        <taxon>Ferrimonadaceae</taxon>
        <taxon>Ferrimonas</taxon>
    </lineage>
</organism>
<evidence type="ECO:0000259" key="1">
    <source>
        <dbReference type="Pfam" id="PF00149"/>
    </source>
</evidence>
<dbReference type="RefSeq" id="WP_345337513.1">
    <property type="nucleotide sequence ID" value="NZ_BAABJZ010000107.1"/>
</dbReference>
<dbReference type="SUPFAM" id="SSF56300">
    <property type="entry name" value="Metallo-dependent phosphatases"/>
    <property type="match status" value="1"/>
</dbReference>
<dbReference type="Gene3D" id="3.60.21.10">
    <property type="match status" value="1"/>
</dbReference>
<name>A0ABP9FIR2_9GAMM</name>
<gene>
    <name evidence="2" type="ORF">GCM10023333_42240</name>
</gene>
<proteinExistence type="predicted"/>
<dbReference type="Pfam" id="PF00149">
    <property type="entry name" value="Metallophos"/>
    <property type="match status" value="1"/>
</dbReference>
<dbReference type="InterPro" id="IPR004843">
    <property type="entry name" value="Calcineurin-like_PHP"/>
</dbReference>
<evidence type="ECO:0000313" key="3">
    <source>
        <dbReference type="Proteomes" id="UP001499988"/>
    </source>
</evidence>
<dbReference type="InterPro" id="IPR029052">
    <property type="entry name" value="Metallo-depent_PP-like"/>
</dbReference>
<feature type="domain" description="Calcineurin-like phosphoesterase" evidence="1">
    <location>
        <begin position="14"/>
        <end position="201"/>
    </location>
</feature>
<evidence type="ECO:0000313" key="2">
    <source>
        <dbReference type="EMBL" id="GAA4903533.1"/>
    </source>
</evidence>
<sequence>MSQIQILQCPGRAFFVGDLHGEFAKLQIALKQCQFDPLQGDQLFCVGDLIDRGPDSLGCLSLVSQPWFHAIQGNHERMMLDAIEGDAEQQALWHDAGGDWYQSLTPELQDHAANLALHWLHPMPLILEVELPQLNARIGLIHADCPGNDWRALAAQAHAGLDRRDTAICQWSRDTLNHMSQGKYPAPIQGIDAVVFGHTPQSMIRSHGNRVWLDTGAGYQRGHLSLLSAEQVLEILR</sequence>
<dbReference type="InterPro" id="IPR050126">
    <property type="entry name" value="Ap4A_hydrolase"/>
</dbReference>
<keyword evidence="3" id="KW-1185">Reference proteome</keyword>
<dbReference type="PANTHER" id="PTHR42850:SF10">
    <property type="entry name" value="SERINE_THREONINE-PROTEIN PHOSPHATASE 1"/>
    <property type="match status" value="1"/>
</dbReference>
<protein>
    <submittedName>
        <fullName evidence="2">Metallophosphoesterase</fullName>
    </submittedName>
</protein>
<reference evidence="3" key="1">
    <citation type="journal article" date="2019" name="Int. J. Syst. Evol. Microbiol.">
        <title>The Global Catalogue of Microorganisms (GCM) 10K type strain sequencing project: providing services to taxonomists for standard genome sequencing and annotation.</title>
        <authorList>
            <consortium name="The Broad Institute Genomics Platform"/>
            <consortium name="The Broad Institute Genome Sequencing Center for Infectious Disease"/>
            <person name="Wu L."/>
            <person name="Ma J."/>
        </authorList>
    </citation>
    <scope>NUCLEOTIDE SEQUENCE [LARGE SCALE GENOMIC DNA]</scope>
    <source>
        <strain evidence="3">JCM 18401</strain>
    </source>
</reference>